<dbReference type="PROSITE" id="PS51257">
    <property type="entry name" value="PROKAR_LIPOPROTEIN"/>
    <property type="match status" value="1"/>
</dbReference>
<evidence type="ECO:0000256" key="1">
    <source>
        <dbReference type="SAM" id="SignalP"/>
    </source>
</evidence>
<gene>
    <name evidence="2" type="ORF">B7H23_05300</name>
</gene>
<comment type="caution">
    <text evidence="2">The sequence shown here is derived from an EMBL/GenBank/DDBJ whole genome shotgun (WGS) entry which is preliminary data.</text>
</comment>
<dbReference type="InterPro" id="IPR036328">
    <property type="entry name" value="MliC_sf"/>
</dbReference>
<reference evidence="3" key="1">
    <citation type="journal article" date="2017" name="Int. J. Syst. Evol. Microbiol.">
        <title>Notoacmeibacter marinus gen. nov., sp. nov., isolated from the gut of a limpet and proposal of Notoacmeibacteraceae fam. nov. in the order Rhizobiales of the class Alphaproteobacteria.</title>
        <authorList>
            <person name="Huang Z."/>
            <person name="Guo F."/>
            <person name="Lai Q."/>
        </authorList>
    </citation>
    <scope>NUCLEOTIDE SEQUENCE [LARGE SCALE GENOMIC DNA]</scope>
    <source>
        <strain evidence="3">XMTR2A4</strain>
    </source>
</reference>
<organism evidence="2 3">
    <name type="scientific">Notoacmeibacter marinus</name>
    <dbReference type="NCBI Taxonomy" id="1876515"/>
    <lineage>
        <taxon>Bacteria</taxon>
        <taxon>Pseudomonadati</taxon>
        <taxon>Pseudomonadota</taxon>
        <taxon>Alphaproteobacteria</taxon>
        <taxon>Hyphomicrobiales</taxon>
        <taxon>Notoacmeibacteraceae</taxon>
        <taxon>Notoacmeibacter</taxon>
    </lineage>
</organism>
<keyword evidence="3" id="KW-1185">Reference proteome</keyword>
<accession>A0A231V2B1</accession>
<dbReference type="Gene3D" id="2.40.128.200">
    <property type="match status" value="1"/>
</dbReference>
<dbReference type="SUPFAM" id="SSF141488">
    <property type="entry name" value="YdhA-like"/>
    <property type="match status" value="1"/>
</dbReference>
<dbReference type="RefSeq" id="WP_094076278.1">
    <property type="nucleotide sequence ID" value="NZ_NBYO01000001.1"/>
</dbReference>
<dbReference type="EMBL" id="NBYO01000001">
    <property type="protein sequence ID" value="OXT02322.1"/>
    <property type="molecule type" value="Genomic_DNA"/>
</dbReference>
<evidence type="ECO:0008006" key="4">
    <source>
        <dbReference type="Google" id="ProtNLM"/>
    </source>
</evidence>
<feature type="chain" id="PRO_5012624325" description="C-type lysozyme inhibitor domain-containing protein" evidence="1">
    <location>
        <begin position="20"/>
        <end position="110"/>
    </location>
</feature>
<keyword evidence="1" id="KW-0732">Signal</keyword>
<dbReference type="AlphaFoldDB" id="A0A231V2B1"/>
<evidence type="ECO:0000313" key="2">
    <source>
        <dbReference type="EMBL" id="OXT02322.1"/>
    </source>
</evidence>
<proteinExistence type="predicted"/>
<sequence>MRKSMVPNLAMAGCLAVIAGCTSGSVGSRSGGPGGNPYGMFRCDGGTAMEVRRASGNAIAVSAPNGESIVLPASPAGQRARYGADAYALVIEGRDALFMKSGAMPLNCRR</sequence>
<dbReference type="Proteomes" id="UP000215405">
    <property type="component" value="Unassembled WGS sequence"/>
</dbReference>
<protein>
    <recommendedName>
        <fullName evidence="4">C-type lysozyme inhibitor domain-containing protein</fullName>
    </recommendedName>
</protein>
<evidence type="ECO:0000313" key="3">
    <source>
        <dbReference type="Proteomes" id="UP000215405"/>
    </source>
</evidence>
<feature type="signal peptide" evidence="1">
    <location>
        <begin position="1"/>
        <end position="19"/>
    </location>
</feature>
<name>A0A231V2B1_9HYPH</name>